<accession>A0A0G4GUY1</accession>
<sequence length="78" mass="8363">MPAELLSLTTAPQRGGCTGAGRRQNFTPDGLTPPRLDANKNDQNAFPRPLYRKLTLLEFGASVAGAGVRPLPVPHRVL</sequence>
<evidence type="ECO:0000313" key="2">
    <source>
        <dbReference type="EMBL" id="CEM34591.1"/>
    </source>
</evidence>
<proteinExistence type="predicted"/>
<organism evidence="2 3">
    <name type="scientific">Vitrella brassicaformis (strain CCMP3155)</name>
    <dbReference type="NCBI Taxonomy" id="1169540"/>
    <lineage>
        <taxon>Eukaryota</taxon>
        <taxon>Sar</taxon>
        <taxon>Alveolata</taxon>
        <taxon>Colpodellida</taxon>
        <taxon>Vitrellaceae</taxon>
        <taxon>Vitrella</taxon>
    </lineage>
</organism>
<gene>
    <name evidence="2" type="ORF">Vbra_22394</name>
</gene>
<evidence type="ECO:0000313" key="3">
    <source>
        <dbReference type="Proteomes" id="UP000041254"/>
    </source>
</evidence>
<evidence type="ECO:0000256" key="1">
    <source>
        <dbReference type="SAM" id="MobiDB-lite"/>
    </source>
</evidence>
<name>A0A0G4GUY1_VITBC</name>
<dbReference type="AlphaFoldDB" id="A0A0G4GUY1"/>
<dbReference type="Proteomes" id="UP000041254">
    <property type="component" value="Unassembled WGS sequence"/>
</dbReference>
<dbReference type="InParanoid" id="A0A0G4GUY1"/>
<reference evidence="2 3" key="1">
    <citation type="submission" date="2014-11" db="EMBL/GenBank/DDBJ databases">
        <authorList>
            <person name="Zhu J."/>
            <person name="Qi W."/>
            <person name="Song R."/>
        </authorList>
    </citation>
    <scope>NUCLEOTIDE SEQUENCE [LARGE SCALE GENOMIC DNA]</scope>
</reference>
<dbReference type="EMBL" id="CDMY01000828">
    <property type="protein sequence ID" value="CEM34591.1"/>
    <property type="molecule type" value="Genomic_DNA"/>
</dbReference>
<dbReference type="VEuPathDB" id="CryptoDB:Vbra_22394"/>
<keyword evidence="3" id="KW-1185">Reference proteome</keyword>
<feature type="region of interest" description="Disordered" evidence="1">
    <location>
        <begin position="1"/>
        <end position="45"/>
    </location>
</feature>
<protein>
    <submittedName>
        <fullName evidence="2">Uncharacterized protein</fullName>
    </submittedName>
</protein>